<dbReference type="NCBIfam" id="TIGR03661">
    <property type="entry name" value="T1SS_VCA0849"/>
    <property type="match status" value="1"/>
</dbReference>
<evidence type="ECO:0000313" key="1">
    <source>
        <dbReference type="EMBL" id="VFS89426.1"/>
    </source>
</evidence>
<proteinExistence type="predicted"/>
<name>A0A485CX92_KLUCR</name>
<gene>
    <name evidence="1" type="ORF">NCTC12993_07272</name>
</gene>
<reference evidence="1 2" key="1">
    <citation type="submission" date="2019-03" db="EMBL/GenBank/DDBJ databases">
        <authorList>
            <consortium name="Pathogen Informatics"/>
        </authorList>
    </citation>
    <scope>NUCLEOTIDE SEQUENCE [LARGE SCALE GENOMIC DNA]</scope>
    <source>
        <strain evidence="1 2">NCTC12993</strain>
    </source>
</reference>
<dbReference type="EMBL" id="CAADJD010000031">
    <property type="protein sequence ID" value="VFS89426.1"/>
    <property type="molecule type" value="Genomic_DNA"/>
</dbReference>
<dbReference type="Proteomes" id="UP000401081">
    <property type="component" value="Unassembled WGS sequence"/>
</dbReference>
<evidence type="ECO:0000313" key="2">
    <source>
        <dbReference type="Proteomes" id="UP000401081"/>
    </source>
</evidence>
<dbReference type="InterPro" id="IPR019960">
    <property type="entry name" value="T1SS_VCA0849"/>
</dbReference>
<dbReference type="AlphaFoldDB" id="A0A485CX92"/>
<sequence>MADLTQREQFDYTIKAPDGSLSHGNLIIDLHPHVEGSDKSDTTASSAYDDTYTLGGGGDTVVFNLLDNDDATGGNGHNNHWTDFSVSDGDHIDISKLLTDWSGKSEDLGQYLSIEHTASGDTVVSIDRDGAGTQYQSTQLITLDGVQPTLEELLHHDSSANHG</sequence>
<keyword evidence="2" id="KW-1185">Reference proteome</keyword>
<organism evidence="1 2">
    <name type="scientific">Kluyvera cryocrescens</name>
    <name type="common">Kluyvera citrophila</name>
    <dbReference type="NCBI Taxonomy" id="580"/>
    <lineage>
        <taxon>Bacteria</taxon>
        <taxon>Pseudomonadati</taxon>
        <taxon>Pseudomonadota</taxon>
        <taxon>Gammaproteobacteria</taxon>
        <taxon>Enterobacterales</taxon>
        <taxon>Enterobacteriaceae</taxon>
        <taxon>Kluyvera</taxon>
    </lineage>
</organism>
<accession>A0A485CX92</accession>
<protein>
    <submittedName>
        <fullName evidence="1">Type I secretion C-terminal target domain (VC_A0849 subclass)</fullName>
    </submittedName>
</protein>